<dbReference type="Pfam" id="PF04304">
    <property type="entry name" value="DUF454"/>
    <property type="match status" value="1"/>
</dbReference>
<dbReference type="Proteomes" id="UP000239388">
    <property type="component" value="Unassembled WGS sequence"/>
</dbReference>
<dbReference type="PANTHER" id="PTHR35813">
    <property type="entry name" value="INNER MEMBRANE PROTEIN YBAN"/>
    <property type="match status" value="1"/>
</dbReference>
<evidence type="ECO:0000256" key="2">
    <source>
        <dbReference type="SAM" id="Phobius"/>
    </source>
</evidence>
<sequence length="171" mass="19451">MTHPPVPPISWTKRLLYLGCATFFFCLAVLGMILPIVPATPFLLVTSYFLVRSFPKLNDRLLDMPYFGPILYDWEVRKGIKTSVKIQAIATVVLGWGISIWFFPIPVWALVIMAILVTIGIVVIYRVPQPRDPVATQEDPPEEETRREDPPSNNPYASPREIQPTRNDSRT</sequence>
<proteinExistence type="predicted"/>
<name>A0A2S8FHZ9_9BACT</name>
<keyword evidence="2" id="KW-0472">Membrane</keyword>
<feature type="transmembrane region" description="Helical" evidence="2">
    <location>
        <begin position="84"/>
        <end position="102"/>
    </location>
</feature>
<protein>
    <submittedName>
        <fullName evidence="3">DUF454 domain-containing protein</fullName>
    </submittedName>
</protein>
<accession>A0A2S8FHZ9</accession>
<feature type="region of interest" description="Disordered" evidence="1">
    <location>
        <begin position="131"/>
        <end position="171"/>
    </location>
</feature>
<keyword evidence="2" id="KW-0812">Transmembrane</keyword>
<dbReference type="PANTHER" id="PTHR35813:SF1">
    <property type="entry name" value="INNER MEMBRANE PROTEIN YBAN"/>
    <property type="match status" value="1"/>
</dbReference>
<feature type="transmembrane region" description="Helical" evidence="2">
    <location>
        <begin position="108"/>
        <end position="127"/>
    </location>
</feature>
<keyword evidence="2" id="KW-1133">Transmembrane helix</keyword>
<dbReference type="EMBL" id="PUIB01000019">
    <property type="protein sequence ID" value="PQO31786.1"/>
    <property type="molecule type" value="Genomic_DNA"/>
</dbReference>
<feature type="transmembrane region" description="Helical" evidence="2">
    <location>
        <begin position="15"/>
        <end position="45"/>
    </location>
</feature>
<evidence type="ECO:0000256" key="1">
    <source>
        <dbReference type="SAM" id="MobiDB-lite"/>
    </source>
</evidence>
<reference evidence="3 4" key="1">
    <citation type="submission" date="2018-02" db="EMBL/GenBank/DDBJ databases">
        <title>Comparative genomes isolates from brazilian mangrove.</title>
        <authorList>
            <person name="Araujo J.E."/>
            <person name="Taketani R.G."/>
            <person name="Silva M.C.P."/>
            <person name="Loureco M.V."/>
            <person name="Andreote F.D."/>
        </authorList>
    </citation>
    <scope>NUCLEOTIDE SEQUENCE [LARGE SCALE GENOMIC DNA]</scope>
    <source>
        <strain evidence="3 4">NAP PRIS-MGV</strain>
    </source>
</reference>
<dbReference type="RefSeq" id="WP_105356999.1">
    <property type="nucleotide sequence ID" value="NZ_PUIB01000019.1"/>
</dbReference>
<dbReference type="AlphaFoldDB" id="A0A2S8FHZ9"/>
<evidence type="ECO:0000313" key="4">
    <source>
        <dbReference type="Proteomes" id="UP000239388"/>
    </source>
</evidence>
<dbReference type="OrthoDB" id="275781at2"/>
<dbReference type="GO" id="GO:0005886">
    <property type="term" value="C:plasma membrane"/>
    <property type="evidence" value="ECO:0007669"/>
    <property type="project" value="TreeGrafter"/>
</dbReference>
<organism evidence="3 4">
    <name type="scientific">Blastopirellula marina</name>
    <dbReference type="NCBI Taxonomy" id="124"/>
    <lineage>
        <taxon>Bacteria</taxon>
        <taxon>Pseudomonadati</taxon>
        <taxon>Planctomycetota</taxon>
        <taxon>Planctomycetia</taxon>
        <taxon>Pirellulales</taxon>
        <taxon>Pirellulaceae</taxon>
        <taxon>Blastopirellula</taxon>
    </lineage>
</organism>
<comment type="caution">
    <text evidence="3">The sequence shown here is derived from an EMBL/GenBank/DDBJ whole genome shotgun (WGS) entry which is preliminary data.</text>
</comment>
<evidence type="ECO:0000313" key="3">
    <source>
        <dbReference type="EMBL" id="PQO31786.1"/>
    </source>
</evidence>
<dbReference type="InterPro" id="IPR007401">
    <property type="entry name" value="DUF454"/>
</dbReference>
<gene>
    <name evidence="3" type="ORF">C5Y98_20480</name>
</gene>